<comment type="caution">
    <text evidence="2">The sequence shown here is derived from an EMBL/GenBank/DDBJ whole genome shotgun (WGS) entry which is preliminary data.</text>
</comment>
<evidence type="ECO:0000313" key="3">
    <source>
        <dbReference type="Proteomes" id="UP000198287"/>
    </source>
</evidence>
<dbReference type="Proteomes" id="UP000198287">
    <property type="component" value="Unassembled WGS sequence"/>
</dbReference>
<evidence type="ECO:0000256" key="1">
    <source>
        <dbReference type="SAM" id="MobiDB-lite"/>
    </source>
</evidence>
<dbReference type="AlphaFoldDB" id="A0A226DCL0"/>
<feature type="region of interest" description="Disordered" evidence="1">
    <location>
        <begin position="1"/>
        <end position="23"/>
    </location>
</feature>
<organism evidence="2 3">
    <name type="scientific">Folsomia candida</name>
    <name type="common">Springtail</name>
    <dbReference type="NCBI Taxonomy" id="158441"/>
    <lineage>
        <taxon>Eukaryota</taxon>
        <taxon>Metazoa</taxon>
        <taxon>Ecdysozoa</taxon>
        <taxon>Arthropoda</taxon>
        <taxon>Hexapoda</taxon>
        <taxon>Collembola</taxon>
        <taxon>Entomobryomorpha</taxon>
        <taxon>Isotomoidea</taxon>
        <taxon>Isotomidae</taxon>
        <taxon>Proisotominae</taxon>
        <taxon>Folsomia</taxon>
    </lineage>
</organism>
<keyword evidence="3" id="KW-1185">Reference proteome</keyword>
<dbReference type="EMBL" id="LNIX01000025">
    <property type="protein sequence ID" value="OXA42668.1"/>
    <property type="molecule type" value="Genomic_DNA"/>
</dbReference>
<protein>
    <submittedName>
        <fullName evidence="2">Uncharacterized protein</fullName>
    </submittedName>
</protein>
<reference evidence="2 3" key="1">
    <citation type="submission" date="2015-12" db="EMBL/GenBank/DDBJ databases">
        <title>The genome of Folsomia candida.</title>
        <authorList>
            <person name="Faddeeva A."/>
            <person name="Derks M.F."/>
            <person name="Anvar Y."/>
            <person name="Smit S."/>
            <person name="Van Straalen N."/>
            <person name="Roelofs D."/>
        </authorList>
    </citation>
    <scope>NUCLEOTIDE SEQUENCE [LARGE SCALE GENOMIC DNA]</scope>
    <source>
        <strain evidence="2 3">VU population</strain>
        <tissue evidence="2">Whole body</tissue>
    </source>
</reference>
<accession>A0A226DCL0</accession>
<sequence length="183" mass="20562">MASATERNHNMSPTFTLSSPAPASHANPIHIRYTTEPHMYRKALGEVGGGGAGSEKVHRTFTCETKCQCQPVLILRLHFFLSWLDRFLEREEERERERKSGLICAEEVRVKRRLDFMVMHVELRWQGGMCSALCRCASPPPPGLHLGWVGEFNLDPAVVLVIHTNLPGNLHHGGVPRATEEES</sequence>
<proteinExistence type="predicted"/>
<gene>
    <name evidence="2" type="ORF">Fcan01_22464</name>
</gene>
<feature type="compositionally biased region" description="Polar residues" evidence="1">
    <location>
        <begin position="10"/>
        <end position="21"/>
    </location>
</feature>
<name>A0A226DCL0_FOLCA</name>
<evidence type="ECO:0000313" key="2">
    <source>
        <dbReference type="EMBL" id="OXA42668.1"/>
    </source>
</evidence>